<dbReference type="PANTHER" id="PTHR30588">
    <property type="entry name" value="BRANCHED-CHAIN AMINO ACID TRANSPORT SYSTEM 2 CARRIER PROTEIN"/>
    <property type="match status" value="1"/>
</dbReference>
<comment type="subcellular location">
    <subcellularLocation>
        <location evidence="1 9">Cell membrane</location>
        <topology evidence="1 9">Multi-pass membrane protein</topology>
    </subcellularLocation>
</comment>
<proteinExistence type="inferred from homology"/>
<dbReference type="RefSeq" id="WP_137630629.1">
    <property type="nucleotide sequence ID" value="NZ_BJDO01000011.1"/>
</dbReference>
<protein>
    <recommendedName>
        <fullName evidence="9">Branched-chain amino acid transport system carrier protein</fullName>
    </recommendedName>
</protein>
<keyword evidence="4" id="KW-1003">Cell membrane</keyword>
<evidence type="ECO:0000256" key="4">
    <source>
        <dbReference type="ARBA" id="ARBA00022475"/>
    </source>
</evidence>
<evidence type="ECO:0000256" key="3">
    <source>
        <dbReference type="ARBA" id="ARBA00022448"/>
    </source>
</evidence>
<feature type="transmembrane region" description="Helical" evidence="9">
    <location>
        <begin position="46"/>
        <end position="70"/>
    </location>
</feature>
<sequence>MNTQKLSSRNLIVIGMMLFGLFFGAGNLIFPVFVGQQAGTHYWPALIGFLISGVGLPLLGVAAIGITKSAGVFQLAQRVNRFYAYGFTVLLYLCIGPLFALPRLASISFEVGLSPFVAPAHQTSGLLIYSILFFLAAWWFARKPGKIMVYVGQFLTPAFLILLAAILILVVVKPMGSGQAPVGDYVKSPIVAGFTAGYSTMDALAALAFGIIVVNAIRGLGITEPTRIAGDTVRAGSIAIVLMALIYGLLGLLGRNALGQFSRAANGGPVLANVAHYYFGDFGNLLLALLVILACLKTAIGLITAFGDTFKELFPRVPYAALIIFASATPLIFANIGLNRLLTFSTPLLYFIYPLAITLILMSLLTPILGDSRWLFGTVTIFTLIPALLDGLNALPANLHQGWINSILTVGHLLPGFSMGLGWTVPSLIGLAVGWGLSVTVGRRN</sequence>
<evidence type="ECO:0000256" key="6">
    <source>
        <dbReference type="ARBA" id="ARBA00022970"/>
    </source>
</evidence>
<feature type="transmembrane region" description="Helical" evidence="9">
    <location>
        <begin position="147"/>
        <end position="170"/>
    </location>
</feature>
<name>A0ABW1TEC5_9LACO</name>
<evidence type="ECO:0000256" key="1">
    <source>
        <dbReference type="ARBA" id="ARBA00004651"/>
    </source>
</evidence>
<evidence type="ECO:0000256" key="9">
    <source>
        <dbReference type="RuleBase" id="RU362122"/>
    </source>
</evidence>
<reference evidence="11" key="1">
    <citation type="journal article" date="2019" name="Int. J. Syst. Evol. Microbiol.">
        <title>The Global Catalogue of Microorganisms (GCM) 10K type strain sequencing project: providing services to taxonomists for standard genome sequencing and annotation.</title>
        <authorList>
            <consortium name="The Broad Institute Genomics Platform"/>
            <consortium name="The Broad Institute Genome Sequencing Center for Infectious Disease"/>
            <person name="Wu L."/>
            <person name="Ma J."/>
        </authorList>
    </citation>
    <scope>NUCLEOTIDE SEQUENCE [LARGE SCALE GENOMIC DNA]</scope>
    <source>
        <strain evidence="11">CCM 8950</strain>
    </source>
</reference>
<feature type="transmembrane region" description="Helical" evidence="9">
    <location>
        <begin position="190"/>
        <end position="214"/>
    </location>
</feature>
<keyword evidence="8 9" id="KW-0472">Membrane</keyword>
<keyword evidence="11" id="KW-1185">Reference proteome</keyword>
<comment type="similarity">
    <text evidence="2 9">Belongs to the branched chain amino acid transporter family.</text>
</comment>
<feature type="transmembrane region" description="Helical" evidence="9">
    <location>
        <begin position="120"/>
        <end position="140"/>
    </location>
</feature>
<evidence type="ECO:0000256" key="8">
    <source>
        <dbReference type="ARBA" id="ARBA00023136"/>
    </source>
</evidence>
<evidence type="ECO:0000256" key="7">
    <source>
        <dbReference type="ARBA" id="ARBA00022989"/>
    </source>
</evidence>
<comment type="function">
    <text evidence="9">Component of the transport system for branched-chain amino acids.</text>
</comment>
<feature type="transmembrane region" description="Helical" evidence="9">
    <location>
        <begin position="416"/>
        <end position="437"/>
    </location>
</feature>
<keyword evidence="7 9" id="KW-1133">Transmembrane helix</keyword>
<evidence type="ECO:0000313" key="10">
    <source>
        <dbReference type="EMBL" id="MFC6255196.1"/>
    </source>
</evidence>
<evidence type="ECO:0000313" key="11">
    <source>
        <dbReference type="Proteomes" id="UP001596190"/>
    </source>
</evidence>
<dbReference type="Proteomes" id="UP001596190">
    <property type="component" value="Unassembled WGS sequence"/>
</dbReference>
<feature type="transmembrane region" description="Helical" evidence="9">
    <location>
        <begin position="82"/>
        <end position="100"/>
    </location>
</feature>
<feature type="transmembrane region" description="Helical" evidence="9">
    <location>
        <begin position="374"/>
        <end position="396"/>
    </location>
</feature>
<evidence type="ECO:0000256" key="5">
    <source>
        <dbReference type="ARBA" id="ARBA00022692"/>
    </source>
</evidence>
<feature type="transmembrane region" description="Helical" evidence="9">
    <location>
        <begin position="235"/>
        <end position="253"/>
    </location>
</feature>
<accession>A0ABW1TEC5</accession>
<keyword evidence="6 9" id="KW-0029">Amino-acid transport</keyword>
<feature type="transmembrane region" description="Helical" evidence="9">
    <location>
        <begin position="319"/>
        <end position="338"/>
    </location>
</feature>
<dbReference type="PANTHER" id="PTHR30588:SF0">
    <property type="entry name" value="BRANCHED-CHAIN AMINO ACID PERMEASE BRNQ"/>
    <property type="match status" value="1"/>
</dbReference>
<dbReference type="InterPro" id="IPR004685">
    <property type="entry name" value="Brnchd-chn_aa_trnsp_Livcs"/>
</dbReference>
<feature type="transmembrane region" description="Helical" evidence="9">
    <location>
        <begin position="350"/>
        <end position="369"/>
    </location>
</feature>
<feature type="transmembrane region" description="Helical" evidence="9">
    <location>
        <begin position="12"/>
        <end position="34"/>
    </location>
</feature>
<keyword evidence="3 9" id="KW-0813">Transport</keyword>
<gene>
    <name evidence="10" type="primary">brnQ</name>
    <name evidence="10" type="ORF">ACFP1H_11455</name>
</gene>
<evidence type="ECO:0000256" key="2">
    <source>
        <dbReference type="ARBA" id="ARBA00008540"/>
    </source>
</evidence>
<organism evidence="10 11">
    <name type="scientific">Secundilactobacillus hailunensis</name>
    <dbReference type="NCBI Taxonomy" id="2559923"/>
    <lineage>
        <taxon>Bacteria</taxon>
        <taxon>Bacillati</taxon>
        <taxon>Bacillota</taxon>
        <taxon>Bacilli</taxon>
        <taxon>Lactobacillales</taxon>
        <taxon>Lactobacillaceae</taxon>
        <taxon>Secundilactobacillus</taxon>
    </lineage>
</organism>
<feature type="transmembrane region" description="Helical" evidence="9">
    <location>
        <begin position="285"/>
        <end position="307"/>
    </location>
</feature>
<dbReference type="EMBL" id="JBHSSA010000117">
    <property type="protein sequence ID" value="MFC6255196.1"/>
    <property type="molecule type" value="Genomic_DNA"/>
</dbReference>
<keyword evidence="5 9" id="KW-0812">Transmembrane</keyword>
<dbReference type="NCBIfam" id="TIGR00796">
    <property type="entry name" value="livcs"/>
    <property type="match status" value="1"/>
</dbReference>
<dbReference type="Pfam" id="PF05525">
    <property type="entry name" value="Branch_AA_trans"/>
    <property type="match status" value="1"/>
</dbReference>
<comment type="caution">
    <text evidence="10">The sequence shown here is derived from an EMBL/GenBank/DDBJ whole genome shotgun (WGS) entry which is preliminary data.</text>
</comment>